<dbReference type="OrthoDB" id="10020333at2759"/>
<dbReference type="GO" id="GO:0005524">
    <property type="term" value="F:ATP binding"/>
    <property type="evidence" value="ECO:0007669"/>
    <property type="project" value="UniProtKB-UniRule"/>
</dbReference>
<accession>A0A0R3PIU7</accession>
<keyword evidence="1" id="KW-0547">Nucleotide-binding</keyword>
<dbReference type="InterPro" id="IPR000719">
    <property type="entry name" value="Prot_kinase_dom"/>
</dbReference>
<dbReference type="PROSITE" id="PS50011">
    <property type="entry name" value="PROTEIN_KINASE_DOM"/>
    <property type="match status" value="1"/>
</dbReference>
<dbReference type="InterPro" id="IPR011009">
    <property type="entry name" value="Kinase-like_dom_sf"/>
</dbReference>
<reference evidence="5" key="1">
    <citation type="submission" date="2017-02" db="UniProtKB">
        <authorList>
            <consortium name="WormBaseParasite"/>
        </authorList>
    </citation>
    <scope>IDENTIFICATION</scope>
</reference>
<organism evidence="5">
    <name type="scientific">Angiostrongylus costaricensis</name>
    <name type="common">Nematode worm</name>
    <dbReference type="NCBI Taxonomy" id="334426"/>
    <lineage>
        <taxon>Eukaryota</taxon>
        <taxon>Metazoa</taxon>
        <taxon>Ecdysozoa</taxon>
        <taxon>Nematoda</taxon>
        <taxon>Chromadorea</taxon>
        <taxon>Rhabditida</taxon>
        <taxon>Rhabditina</taxon>
        <taxon>Rhabditomorpha</taxon>
        <taxon>Strongyloidea</taxon>
        <taxon>Metastrongylidae</taxon>
        <taxon>Angiostrongylus</taxon>
    </lineage>
</organism>
<dbReference type="PROSITE" id="PS00107">
    <property type="entry name" value="PROTEIN_KINASE_ATP"/>
    <property type="match status" value="1"/>
</dbReference>
<protein>
    <submittedName>
        <fullName evidence="5">Protein kinase domain-containing protein</fullName>
    </submittedName>
</protein>
<evidence type="ECO:0000313" key="4">
    <source>
        <dbReference type="Proteomes" id="UP000267027"/>
    </source>
</evidence>
<dbReference type="InterPro" id="IPR017441">
    <property type="entry name" value="Protein_kinase_ATP_BS"/>
</dbReference>
<dbReference type="InterPro" id="IPR050235">
    <property type="entry name" value="CK1_Ser-Thr_kinase"/>
</dbReference>
<dbReference type="PANTHER" id="PTHR11909">
    <property type="entry name" value="CASEIN KINASE-RELATED"/>
    <property type="match status" value="1"/>
</dbReference>
<feature type="domain" description="Protein kinase" evidence="2">
    <location>
        <begin position="1"/>
        <end position="156"/>
    </location>
</feature>
<evidence type="ECO:0000313" key="5">
    <source>
        <dbReference type="WBParaSite" id="ACOC_0000430501-mRNA-1"/>
    </source>
</evidence>
<evidence type="ECO:0000259" key="2">
    <source>
        <dbReference type="PROSITE" id="PS50011"/>
    </source>
</evidence>
<gene>
    <name evidence="3" type="ORF">ACOC_LOCUS4306</name>
</gene>
<feature type="binding site" evidence="1">
    <location>
        <position position="54"/>
    </location>
    <ligand>
        <name>ATP</name>
        <dbReference type="ChEBI" id="CHEBI:30616"/>
    </ligand>
</feature>
<keyword evidence="1" id="KW-0067">ATP-binding</keyword>
<dbReference type="Gene3D" id="3.30.200.20">
    <property type="entry name" value="Phosphorylase Kinase, domain 1"/>
    <property type="match status" value="1"/>
</dbReference>
<dbReference type="SUPFAM" id="SSF56112">
    <property type="entry name" value="Protein kinase-like (PK-like)"/>
    <property type="match status" value="1"/>
</dbReference>
<dbReference type="OMA" id="ASIACHM"/>
<dbReference type="EMBL" id="UYYA01003811">
    <property type="protein sequence ID" value="VDM55891.1"/>
    <property type="molecule type" value="Genomic_DNA"/>
</dbReference>
<evidence type="ECO:0000313" key="3">
    <source>
        <dbReference type="EMBL" id="VDM55891.1"/>
    </source>
</evidence>
<dbReference type="AlphaFoldDB" id="A0A0R3PIU7"/>
<dbReference type="STRING" id="334426.A0A0R3PIU7"/>
<reference evidence="3 4" key="2">
    <citation type="submission" date="2018-11" db="EMBL/GenBank/DDBJ databases">
        <authorList>
            <consortium name="Pathogen Informatics"/>
        </authorList>
    </citation>
    <scope>NUCLEOTIDE SEQUENCE [LARGE SCALE GENOMIC DNA]</scope>
    <source>
        <strain evidence="3 4">Costa Rica</strain>
    </source>
</reference>
<dbReference type="Proteomes" id="UP000267027">
    <property type="component" value="Unassembled WGS sequence"/>
</dbReference>
<name>A0A0R3PIU7_ANGCS</name>
<keyword evidence="4" id="KW-1185">Reference proteome</keyword>
<dbReference type="Gene3D" id="1.10.510.10">
    <property type="entry name" value="Transferase(Phosphotransferase) domain 1"/>
    <property type="match status" value="1"/>
</dbReference>
<dbReference type="WBParaSite" id="ACOC_0000430501-mRNA-1">
    <property type="protein sequence ID" value="ACOC_0000430501-mRNA-1"/>
    <property type="gene ID" value="ACOC_0000430501"/>
</dbReference>
<dbReference type="GO" id="GO:0004672">
    <property type="term" value="F:protein kinase activity"/>
    <property type="evidence" value="ECO:0007669"/>
    <property type="project" value="InterPro"/>
</dbReference>
<evidence type="ECO:0000256" key="1">
    <source>
        <dbReference type="PROSITE-ProRule" id="PRU10141"/>
    </source>
</evidence>
<sequence>MKTEDALEDMPKEREDIIQSKKATYEIMEVIGKGSFGAVFRVRRLEDGKELAMKCESYKVKKQILRHEARVLEGLRKVQSVHFISYEDRGKVTGRFMFVILRLLQCGFLHRDIKPPNFAIGREEDGSGHTIYILDFGLCRRYRYDFDNGNHQTAFY</sequence>
<proteinExistence type="predicted"/>